<dbReference type="InterPro" id="IPR012340">
    <property type="entry name" value="NA-bd_OB-fold"/>
</dbReference>
<dbReference type="InterPro" id="IPR031327">
    <property type="entry name" value="MCM"/>
</dbReference>
<keyword evidence="4" id="KW-0347">Helicase</keyword>
<feature type="region of interest" description="Disordered" evidence="6">
    <location>
        <begin position="64"/>
        <end position="103"/>
    </location>
</feature>
<dbReference type="Proteomes" id="UP001176940">
    <property type="component" value="Unassembled WGS sequence"/>
</dbReference>
<evidence type="ECO:0000256" key="5">
    <source>
        <dbReference type="ARBA" id="ARBA00023242"/>
    </source>
</evidence>
<feature type="domain" description="MCM OB" evidence="7">
    <location>
        <begin position="318"/>
        <end position="373"/>
    </location>
</feature>
<name>A0ABN9ME92_9NEOB</name>
<evidence type="ECO:0000256" key="3">
    <source>
        <dbReference type="ARBA" id="ARBA00022705"/>
    </source>
</evidence>
<dbReference type="InterPro" id="IPR058767">
    <property type="entry name" value="MCM8_N"/>
</dbReference>
<evidence type="ECO:0000313" key="10">
    <source>
        <dbReference type="Proteomes" id="UP001176940"/>
    </source>
</evidence>
<dbReference type="SUPFAM" id="SSF50249">
    <property type="entry name" value="Nucleic acid-binding proteins"/>
    <property type="match status" value="1"/>
</dbReference>
<evidence type="ECO:0000259" key="7">
    <source>
        <dbReference type="Pfam" id="PF17207"/>
    </source>
</evidence>
<evidence type="ECO:0000256" key="6">
    <source>
        <dbReference type="SAM" id="MobiDB-lite"/>
    </source>
</evidence>
<evidence type="ECO:0000256" key="4">
    <source>
        <dbReference type="ARBA" id="ARBA00022806"/>
    </source>
</evidence>
<feature type="domain" description="MCM8 N-terminal" evidence="8">
    <location>
        <begin position="206"/>
        <end position="312"/>
    </location>
</feature>
<gene>
    <name evidence="9" type="ORF">RIMI_LOCUS18631558</name>
</gene>
<dbReference type="InterPro" id="IPR033762">
    <property type="entry name" value="MCM_OB"/>
</dbReference>
<sequence>MDDKHEKIKTYPNTDLRIPRNLIRFSQAGMCSPTEENSIYSTESTTVPAATDYLSKECNVALRSSNGNNSSNTVGAKPHTRVTVADSSRTSEENSSISKGSGLTRMVAENRKFKQRSAVVSPGSSSRYYRCEPMGMGSTLGGSGPTGSMGGPNDSSVLQSKRIVGAVTVTADRGRGCGTEDQLSGGRSSSNGTAFYVYSDNSPFVLKVQAFEKFFTKHIELYDKDEIERKGSILVDYKELLQDNELASSVPLTLELKDMPEKILDCMGLAIHQVLTKDLERHAVELQEQEGLPLEEAPIVNVPYIHARVYNYDPLTALKNLRANLYGKYVALRGTVVRVSNIKPLCTKMAFVCNMCGDEQSLPLPDGKYTIPTKLGFCVLVPNPRMPRTLIYTEPRVSSDCDRGLADDKASVECLLYHGL</sequence>
<dbReference type="PANTHER" id="PTHR11630">
    <property type="entry name" value="DNA REPLICATION LICENSING FACTOR MCM FAMILY MEMBER"/>
    <property type="match status" value="1"/>
</dbReference>
<comment type="caution">
    <text evidence="9">The sequence shown here is derived from an EMBL/GenBank/DDBJ whole genome shotgun (WGS) entry which is preliminary data.</text>
</comment>
<reference evidence="9" key="1">
    <citation type="submission" date="2023-07" db="EMBL/GenBank/DDBJ databases">
        <authorList>
            <person name="Stuckert A."/>
        </authorList>
    </citation>
    <scope>NUCLEOTIDE SEQUENCE</scope>
</reference>
<dbReference type="PANTHER" id="PTHR11630:SF47">
    <property type="entry name" value="DNA HELICASE MCM8"/>
    <property type="match status" value="1"/>
</dbReference>
<keyword evidence="4" id="KW-0378">Hydrolase</keyword>
<dbReference type="EMBL" id="CAUEEQ010057364">
    <property type="protein sequence ID" value="CAJ0963324.1"/>
    <property type="molecule type" value="Genomic_DNA"/>
</dbReference>
<keyword evidence="3" id="KW-0235">DNA replication</keyword>
<keyword evidence="5" id="KW-0539">Nucleus</keyword>
<protein>
    <recommendedName>
        <fullName evidence="2">DNA helicase</fullName>
        <ecNumber evidence="2">3.6.4.12</ecNumber>
    </recommendedName>
</protein>
<dbReference type="EC" id="3.6.4.12" evidence="2"/>
<evidence type="ECO:0000259" key="8">
    <source>
        <dbReference type="Pfam" id="PF26065"/>
    </source>
</evidence>
<accession>A0ABN9ME92</accession>
<evidence type="ECO:0000256" key="2">
    <source>
        <dbReference type="ARBA" id="ARBA00012551"/>
    </source>
</evidence>
<keyword evidence="10" id="KW-1185">Reference proteome</keyword>
<proteinExistence type="predicted"/>
<evidence type="ECO:0000313" key="9">
    <source>
        <dbReference type="EMBL" id="CAJ0963324.1"/>
    </source>
</evidence>
<comment type="subcellular location">
    <subcellularLocation>
        <location evidence="1">Nucleus</location>
    </subcellularLocation>
</comment>
<keyword evidence="4" id="KW-0067">ATP-binding</keyword>
<dbReference type="Pfam" id="PF17207">
    <property type="entry name" value="MCM_OB"/>
    <property type="match status" value="1"/>
</dbReference>
<keyword evidence="4" id="KW-0547">Nucleotide-binding</keyword>
<organism evidence="9 10">
    <name type="scientific">Ranitomeya imitator</name>
    <name type="common">mimic poison frog</name>
    <dbReference type="NCBI Taxonomy" id="111125"/>
    <lineage>
        <taxon>Eukaryota</taxon>
        <taxon>Metazoa</taxon>
        <taxon>Chordata</taxon>
        <taxon>Craniata</taxon>
        <taxon>Vertebrata</taxon>
        <taxon>Euteleostomi</taxon>
        <taxon>Amphibia</taxon>
        <taxon>Batrachia</taxon>
        <taxon>Anura</taxon>
        <taxon>Neobatrachia</taxon>
        <taxon>Hyloidea</taxon>
        <taxon>Dendrobatidae</taxon>
        <taxon>Dendrobatinae</taxon>
        <taxon>Ranitomeya</taxon>
    </lineage>
</organism>
<evidence type="ECO:0000256" key="1">
    <source>
        <dbReference type="ARBA" id="ARBA00004123"/>
    </source>
</evidence>
<dbReference type="Pfam" id="PF26065">
    <property type="entry name" value="MCM8_N"/>
    <property type="match status" value="1"/>
</dbReference>